<dbReference type="SUPFAM" id="SSF53697">
    <property type="entry name" value="SIS domain"/>
    <property type="match status" value="1"/>
</dbReference>
<evidence type="ECO:0000313" key="6">
    <source>
        <dbReference type="EMBL" id="OTP18228.1"/>
    </source>
</evidence>
<dbReference type="GO" id="GO:0097367">
    <property type="term" value="F:carbohydrate derivative binding"/>
    <property type="evidence" value="ECO:0007669"/>
    <property type="project" value="InterPro"/>
</dbReference>
<dbReference type="OrthoDB" id="3684496at2"/>
<dbReference type="GO" id="GO:0003677">
    <property type="term" value="F:DNA binding"/>
    <property type="evidence" value="ECO:0007669"/>
    <property type="project" value="UniProtKB-KW"/>
</dbReference>
<dbReference type="EMBL" id="CP147247">
    <property type="protein sequence ID" value="WYJ92499.1"/>
    <property type="molecule type" value="Genomic_DNA"/>
</dbReference>
<evidence type="ECO:0000256" key="2">
    <source>
        <dbReference type="ARBA" id="ARBA00023125"/>
    </source>
</evidence>
<evidence type="ECO:0000259" key="4">
    <source>
        <dbReference type="PROSITE" id="PS51071"/>
    </source>
</evidence>
<dbReference type="Pfam" id="PF01418">
    <property type="entry name" value="HTH_6"/>
    <property type="match status" value="1"/>
</dbReference>
<dbReference type="Proteomes" id="UP000195141">
    <property type="component" value="Chromosome"/>
</dbReference>
<dbReference type="PROSITE" id="PS51071">
    <property type="entry name" value="HTH_RPIR"/>
    <property type="match status" value="1"/>
</dbReference>
<dbReference type="Gene3D" id="3.40.50.10490">
    <property type="entry name" value="Glucose-6-phosphate isomerase like protein, domain 1"/>
    <property type="match status" value="1"/>
</dbReference>
<evidence type="ECO:0000313" key="7">
    <source>
        <dbReference type="EMBL" id="WYJ92499.1"/>
    </source>
</evidence>
<dbReference type="AlphaFoldDB" id="A0A242KBS0"/>
<feature type="domain" description="HTH rpiR-type" evidence="4">
    <location>
        <begin position="1"/>
        <end position="76"/>
    </location>
</feature>
<dbReference type="InterPro" id="IPR009057">
    <property type="entry name" value="Homeodomain-like_sf"/>
</dbReference>
<dbReference type="InterPro" id="IPR036388">
    <property type="entry name" value="WH-like_DNA-bd_sf"/>
</dbReference>
<reference evidence="6" key="1">
    <citation type="submission" date="2017-05" db="EMBL/GenBank/DDBJ databases">
        <title>The Genome Sequence of Enterococcus sp. 9E7_DIV0242.</title>
        <authorList>
            <consortium name="The Broad Institute Genomics Platform"/>
            <consortium name="The Broad Institute Genomic Center for Infectious Diseases"/>
            <person name="Earl A."/>
            <person name="Manson A."/>
            <person name="Schwartman J."/>
            <person name="Gilmore M."/>
            <person name="Abouelleil A."/>
            <person name="Cao P."/>
            <person name="Chapman S."/>
            <person name="Cusick C."/>
            <person name="Shea T."/>
            <person name="Young S."/>
            <person name="Neafsey D."/>
            <person name="Nusbaum C."/>
            <person name="Birren B."/>
        </authorList>
    </citation>
    <scope>NUCLEOTIDE SEQUENCE [LARGE SCALE GENOMIC DNA]</scope>
    <source>
        <strain evidence="6">9E7_DIV0242</strain>
    </source>
</reference>
<dbReference type="EMBL" id="NGMM01000001">
    <property type="protein sequence ID" value="OTP18228.1"/>
    <property type="molecule type" value="Genomic_DNA"/>
</dbReference>
<keyword evidence="2" id="KW-0238">DNA-binding</keyword>
<dbReference type="InterPro" id="IPR000281">
    <property type="entry name" value="HTH_RpiR"/>
</dbReference>
<dbReference type="Gene3D" id="1.10.10.10">
    <property type="entry name" value="Winged helix-like DNA-binding domain superfamily/Winged helix DNA-binding domain"/>
    <property type="match status" value="1"/>
</dbReference>
<evidence type="ECO:0008006" key="9">
    <source>
        <dbReference type="Google" id="ProtNLM"/>
    </source>
</evidence>
<reference evidence="7" key="3">
    <citation type="submission" date="2024-03" db="EMBL/GenBank/DDBJ databases">
        <title>The Genome Sequence of Enterococcus sp. DIV0242b.</title>
        <authorList>
            <consortium name="The Broad Institute Genomics Platform"/>
            <consortium name="The Broad Institute Microbial Omics Core"/>
            <consortium name="The Broad Institute Genomic Center for Infectious Diseases"/>
            <person name="Earl A."/>
            <person name="Manson A."/>
            <person name="Gilmore M."/>
            <person name="Schwartman J."/>
            <person name="Shea T."/>
            <person name="Abouelleil A."/>
            <person name="Cao P."/>
            <person name="Chapman S."/>
            <person name="Cusick C."/>
            <person name="Young S."/>
            <person name="Neafsey D."/>
            <person name="Nusbaum C."/>
            <person name="Birren B."/>
        </authorList>
    </citation>
    <scope>NUCLEOTIDE SEQUENCE</scope>
    <source>
        <strain evidence="7">9E7_DIV0242</strain>
    </source>
</reference>
<dbReference type="InterPro" id="IPR035472">
    <property type="entry name" value="RpiR-like_SIS"/>
</dbReference>
<organism evidence="6">
    <name type="scientific">Candidatus Enterococcus clewellii</name>
    <dbReference type="NCBI Taxonomy" id="1834193"/>
    <lineage>
        <taxon>Bacteria</taxon>
        <taxon>Bacillati</taxon>
        <taxon>Bacillota</taxon>
        <taxon>Bacilli</taxon>
        <taxon>Lactobacillales</taxon>
        <taxon>Enterococcaceae</taxon>
        <taxon>Enterococcus</taxon>
    </lineage>
</organism>
<dbReference type="PANTHER" id="PTHR30514">
    <property type="entry name" value="GLUCOKINASE"/>
    <property type="match status" value="1"/>
</dbReference>
<dbReference type="PROSITE" id="PS51464">
    <property type="entry name" value="SIS"/>
    <property type="match status" value="1"/>
</dbReference>
<keyword evidence="1" id="KW-0805">Transcription regulation</keyword>
<dbReference type="SUPFAM" id="SSF46689">
    <property type="entry name" value="Homeodomain-like"/>
    <property type="match status" value="1"/>
</dbReference>
<evidence type="ECO:0000313" key="8">
    <source>
        <dbReference type="Proteomes" id="UP000195141"/>
    </source>
</evidence>
<dbReference type="InterPro" id="IPR001347">
    <property type="entry name" value="SIS_dom"/>
</dbReference>
<dbReference type="RefSeq" id="WP_086347240.1">
    <property type="nucleotide sequence ID" value="NZ_CP147247.1"/>
</dbReference>
<keyword evidence="8" id="KW-1185">Reference proteome</keyword>
<dbReference type="PANTHER" id="PTHR30514:SF1">
    <property type="entry name" value="HTH-TYPE TRANSCRIPTIONAL REGULATOR HEXR-RELATED"/>
    <property type="match status" value="1"/>
</dbReference>
<evidence type="ECO:0000256" key="3">
    <source>
        <dbReference type="ARBA" id="ARBA00023163"/>
    </source>
</evidence>
<gene>
    <name evidence="6" type="ORF">A5888_000040</name>
    <name evidence="7" type="ORF">A5888_004288</name>
</gene>
<dbReference type="GO" id="GO:1901135">
    <property type="term" value="P:carbohydrate derivative metabolic process"/>
    <property type="evidence" value="ECO:0007669"/>
    <property type="project" value="InterPro"/>
</dbReference>
<dbReference type="Pfam" id="PF01380">
    <property type="entry name" value="SIS"/>
    <property type="match status" value="1"/>
</dbReference>
<name>A0A242KBS0_9ENTE</name>
<evidence type="ECO:0000259" key="5">
    <source>
        <dbReference type="PROSITE" id="PS51464"/>
    </source>
</evidence>
<dbReference type="CDD" id="cd05013">
    <property type="entry name" value="SIS_RpiR"/>
    <property type="match status" value="1"/>
</dbReference>
<keyword evidence="3" id="KW-0804">Transcription</keyword>
<dbReference type="InterPro" id="IPR046348">
    <property type="entry name" value="SIS_dom_sf"/>
</dbReference>
<accession>A0A242KBS0</accession>
<dbReference type="GO" id="GO:0003700">
    <property type="term" value="F:DNA-binding transcription factor activity"/>
    <property type="evidence" value="ECO:0007669"/>
    <property type="project" value="InterPro"/>
</dbReference>
<sequence>MLIIDKLKNQEAFTETEKRIANYIVENITDIPHIYIEDLAKSVYTSHSAVIRLCKKVGYSGFRTFKLAIAEAVHLEQHVLGSVNANFPFGAQDSPMEIAKKMADLTINTINRTHAQLNDDLLTKAADFLLTAERIFLFSTGDSQIRGRSFQNKLIKIDKSVIIADEYRDAAWNTVRLTKKDCALFISYAGRNAQYQNFLRYFKEEKIPTILITGNDRSGLAKLATLSIIATQDEYDFVKVGTFSSQVAFEYILDTLFSVIYAKNYENNLIDLKRKQAILQTGILKEE</sequence>
<evidence type="ECO:0000256" key="1">
    <source>
        <dbReference type="ARBA" id="ARBA00023015"/>
    </source>
</evidence>
<protein>
    <recommendedName>
        <fullName evidence="9">RpiR family transcriptional regulator</fullName>
    </recommendedName>
</protein>
<reference evidence="7" key="2">
    <citation type="submission" date="2017-05" db="EMBL/GenBank/DDBJ databases">
        <authorList>
            <consortium name="The Broad Institute Genomics Platform"/>
            <consortium name="The Broad Institute Genomic Center for Infectious Diseases"/>
            <person name="Earl A."/>
            <person name="Manson A."/>
            <person name="Schwartman J."/>
            <person name="Gilmore M."/>
            <person name="Abouelleil A."/>
            <person name="Cao P."/>
            <person name="Chapman S."/>
            <person name="Cusick C."/>
            <person name="Shea T."/>
            <person name="Young S."/>
            <person name="Neafsey D."/>
            <person name="Nusbaum C."/>
            <person name="Birren B."/>
        </authorList>
    </citation>
    <scope>NUCLEOTIDE SEQUENCE</scope>
    <source>
        <strain evidence="7">9E7_DIV0242</strain>
    </source>
</reference>
<dbReference type="InterPro" id="IPR047640">
    <property type="entry name" value="RpiR-like"/>
</dbReference>
<feature type="domain" description="SIS" evidence="5">
    <location>
        <begin position="125"/>
        <end position="263"/>
    </location>
</feature>
<proteinExistence type="predicted"/>